<keyword evidence="2" id="KW-1185">Reference proteome</keyword>
<accession>A0A1I3NZL8</accession>
<dbReference type="EMBL" id="FOSC01000001">
    <property type="protein sequence ID" value="SFJ14597.1"/>
    <property type="molecule type" value="Genomic_DNA"/>
</dbReference>
<dbReference type="AlphaFoldDB" id="A0A1I3NZL8"/>
<protein>
    <submittedName>
        <fullName evidence="1">Uncharacterized protein</fullName>
    </submittedName>
</protein>
<gene>
    <name evidence="1" type="ORF">SAMN05216429_10136</name>
</gene>
<proteinExistence type="predicted"/>
<sequence>MVQLKNLGIDKDTGDIYIGSRDRGPERAQHVPVFPVRIWGKLPDAISGPEVDSFIVSEYVFQEVSFDPVSQIRRGYVWRRMDSQPQYWGHPPCQDGRLITFQYQGFQGVLGGALPGQVTLTFGSQANFTIGELVHFEPDAIGQELLTIKMRPQFGFLPHIKKGALSAEDQRRVELALDDVVQGFRSSPPASVIDRCRDALTVFLSIELQISGKDLGYLIKKYDAVTETRTVVASLAHTVARLHARGKPAETKFPPVSDRQAELAVGAVSEVLVSLRWATWSQVVI</sequence>
<dbReference type="Proteomes" id="UP000199445">
    <property type="component" value="Unassembled WGS sequence"/>
</dbReference>
<name>A0A1I3NZL8_9GAMM</name>
<reference evidence="1 2" key="1">
    <citation type="submission" date="2016-10" db="EMBL/GenBank/DDBJ databases">
        <authorList>
            <person name="de Groot N.N."/>
        </authorList>
    </citation>
    <scope>NUCLEOTIDE SEQUENCE [LARGE SCALE GENOMIC DNA]</scope>
    <source>
        <strain evidence="1 2">IBRC-M 10445</strain>
    </source>
</reference>
<organism evidence="1 2">
    <name type="scientific">Marinobacter persicus</name>
    <dbReference type="NCBI Taxonomy" id="930118"/>
    <lineage>
        <taxon>Bacteria</taxon>
        <taxon>Pseudomonadati</taxon>
        <taxon>Pseudomonadota</taxon>
        <taxon>Gammaproteobacteria</taxon>
        <taxon>Pseudomonadales</taxon>
        <taxon>Marinobacteraceae</taxon>
        <taxon>Marinobacter</taxon>
    </lineage>
</organism>
<evidence type="ECO:0000313" key="1">
    <source>
        <dbReference type="EMBL" id="SFJ14597.1"/>
    </source>
</evidence>
<dbReference type="RefSeq" id="WP_244888360.1">
    <property type="nucleotide sequence ID" value="NZ_BMYN01000010.1"/>
</dbReference>
<evidence type="ECO:0000313" key="2">
    <source>
        <dbReference type="Proteomes" id="UP000199445"/>
    </source>
</evidence>